<dbReference type="InterPro" id="IPR026015">
    <property type="entry name" value="ATP_synth_OSCP/delta_N_sf"/>
</dbReference>
<proteinExistence type="inferred from homology"/>
<dbReference type="RefSeq" id="WP_353110627.1">
    <property type="nucleotide sequence ID" value="NZ_APND01000002.1"/>
</dbReference>
<accession>A0ABV2AZU0</accession>
<keyword evidence="6 8" id="KW-0139">CF(1)</keyword>
<evidence type="ECO:0000256" key="2">
    <source>
        <dbReference type="ARBA" id="ARBA00022448"/>
    </source>
</evidence>
<organism evidence="9 10">
    <name type="scientific">Salinisphaera dokdonensis CL-ES53</name>
    <dbReference type="NCBI Taxonomy" id="1304272"/>
    <lineage>
        <taxon>Bacteria</taxon>
        <taxon>Pseudomonadati</taxon>
        <taxon>Pseudomonadota</taxon>
        <taxon>Gammaproteobacteria</taxon>
        <taxon>Salinisphaerales</taxon>
        <taxon>Salinisphaeraceae</taxon>
        <taxon>Salinisphaera</taxon>
    </lineage>
</organism>
<name>A0ABV2AZU0_9GAMM</name>
<sequence>MAETQTLARPYADAVFELAEAQGQLDDWSVALEALSAIVSNEDVVALMDNPEIADDRLAEVVIEVGGSDLHEGSKNLVRLLVENDRLVLAPSIATLYEQRKAEAEHRVDVNVTSAVEFSEEQQSALATSLEKRLDRSVRLTFEQDENVIGGAVIRAGDMVIDGSLRAQLERMRQSLAH</sequence>
<evidence type="ECO:0000256" key="8">
    <source>
        <dbReference type="HAMAP-Rule" id="MF_01416"/>
    </source>
</evidence>
<comment type="subcellular location">
    <subcellularLocation>
        <location evidence="8">Cell membrane</location>
        <topology evidence="8">Peripheral membrane protein</topology>
    </subcellularLocation>
    <subcellularLocation>
        <location evidence="1">Membrane</location>
    </subcellularLocation>
</comment>
<comment type="similarity">
    <text evidence="8">Belongs to the ATPase delta chain family.</text>
</comment>
<comment type="function">
    <text evidence="8">F(1)F(0) ATP synthase produces ATP from ADP in the presence of a proton or sodium gradient. F-type ATPases consist of two structural domains, F(1) containing the extramembraneous catalytic core and F(0) containing the membrane proton channel, linked together by a central stalk and a peripheral stalk. During catalysis, ATP synthesis in the catalytic domain of F(1) is coupled via a rotary mechanism of the central stalk subunits to proton translocation.</text>
</comment>
<gene>
    <name evidence="8" type="primary">atpH</name>
    <name evidence="9" type="ORF">SADO_07747</name>
</gene>
<dbReference type="PANTHER" id="PTHR11910">
    <property type="entry name" value="ATP SYNTHASE DELTA CHAIN"/>
    <property type="match status" value="1"/>
</dbReference>
<keyword evidence="3 8" id="KW-0375">Hydrogen ion transport</keyword>
<dbReference type="EMBL" id="APND01000002">
    <property type="protein sequence ID" value="MES1929132.1"/>
    <property type="molecule type" value="Genomic_DNA"/>
</dbReference>
<evidence type="ECO:0000256" key="4">
    <source>
        <dbReference type="ARBA" id="ARBA00023065"/>
    </source>
</evidence>
<evidence type="ECO:0000256" key="1">
    <source>
        <dbReference type="ARBA" id="ARBA00004370"/>
    </source>
</evidence>
<dbReference type="Proteomes" id="UP001460888">
    <property type="component" value="Unassembled WGS sequence"/>
</dbReference>
<dbReference type="NCBIfam" id="TIGR01145">
    <property type="entry name" value="ATP_synt_delta"/>
    <property type="match status" value="1"/>
</dbReference>
<evidence type="ECO:0000256" key="7">
    <source>
        <dbReference type="ARBA" id="ARBA00023310"/>
    </source>
</evidence>
<evidence type="ECO:0000256" key="5">
    <source>
        <dbReference type="ARBA" id="ARBA00023136"/>
    </source>
</evidence>
<protein>
    <recommendedName>
        <fullName evidence="8">ATP synthase subunit delta</fullName>
    </recommendedName>
    <alternativeName>
        <fullName evidence="8">ATP synthase F(1) sector subunit delta</fullName>
    </alternativeName>
    <alternativeName>
        <fullName evidence="8">F-type ATPase subunit delta</fullName>
        <shortName evidence="8">F-ATPase subunit delta</shortName>
    </alternativeName>
</protein>
<keyword evidence="5 8" id="KW-0472">Membrane</keyword>
<comment type="caution">
    <text evidence="9">The sequence shown here is derived from an EMBL/GenBank/DDBJ whole genome shotgun (WGS) entry which is preliminary data.</text>
</comment>
<keyword evidence="4 8" id="KW-0406">Ion transport</keyword>
<evidence type="ECO:0000256" key="6">
    <source>
        <dbReference type="ARBA" id="ARBA00023196"/>
    </source>
</evidence>
<keyword evidence="10" id="KW-1185">Reference proteome</keyword>
<dbReference type="SUPFAM" id="SSF47928">
    <property type="entry name" value="N-terminal domain of the delta subunit of the F1F0-ATP synthase"/>
    <property type="match status" value="1"/>
</dbReference>
<reference evidence="9 10" key="1">
    <citation type="submission" date="2013-03" db="EMBL/GenBank/DDBJ databases">
        <title>Salinisphaera dokdonensis CL-ES53 Genome Sequencing.</title>
        <authorList>
            <person name="Li C."/>
            <person name="Lai Q."/>
            <person name="Shao Z."/>
        </authorList>
    </citation>
    <scope>NUCLEOTIDE SEQUENCE [LARGE SCALE GENOMIC DNA]</scope>
    <source>
        <strain evidence="9 10">CL-ES53</strain>
    </source>
</reference>
<keyword evidence="8" id="KW-1003">Cell membrane</keyword>
<dbReference type="HAMAP" id="MF_01416">
    <property type="entry name" value="ATP_synth_delta_bact"/>
    <property type="match status" value="1"/>
</dbReference>
<evidence type="ECO:0000313" key="10">
    <source>
        <dbReference type="Proteomes" id="UP001460888"/>
    </source>
</evidence>
<evidence type="ECO:0000256" key="3">
    <source>
        <dbReference type="ARBA" id="ARBA00022781"/>
    </source>
</evidence>
<dbReference type="Gene3D" id="1.10.520.20">
    <property type="entry name" value="N-terminal domain of the delta subunit of the F1F0-ATP synthase"/>
    <property type="match status" value="1"/>
</dbReference>
<comment type="function">
    <text evidence="8">This protein is part of the stalk that links CF(0) to CF(1). It either transmits conformational changes from CF(0) to CF(1) or is implicated in proton conduction.</text>
</comment>
<evidence type="ECO:0000313" key="9">
    <source>
        <dbReference type="EMBL" id="MES1929132.1"/>
    </source>
</evidence>
<dbReference type="Pfam" id="PF00213">
    <property type="entry name" value="OSCP"/>
    <property type="match status" value="1"/>
</dbReference>
<dbReference type="InterPro" id="IPR000711">
    <property type="entry name" value="ATPase_OSCP/dsu"/>
</dbReference>
<keyword evidence="7 8" id="KW-0066">ATP synthesis</keyword>
<dbReference type="NCBIfam" id="NF004402">
    <property type="entry name" value="PRK05758.2-2"/>
    <property type="match status" value="1"/>
</dbReference>
<dbReference type="PRINTS" id="PR00125">
    <property type="entry name" value="ATPASEDELTA"/>
</dbReference>
<keyword evidence="2 8" id="KW-0813">Transport</keyword>